<evidence type="ECO:0000313" key="8">
    <source>
        <dbReference type="EMBL" id="CAB0033409.1"/>
    </source>
</evidence>
<keyword evidence="5" id="KW-0539">Nucleus</keyword>
<name>A0A6H5IDE5_9HYME</name>
<keyword evidence="3" id="KW-0697">Rotamase</keyword>
<dbReference type="GO" id="GO:0017148">
    <property type="term" value="P:negative regulation of translation"/>
    <property type="evidence" value="ECO:0007669"/>
    <property type="project" value="TreeGrafter"/>
</dbReference>
<evidence type="ECO:0000256" key="1">
    <source>
        <dbReference type="ARBA" id="ARBA00000971"/>
    </source>
</evidence>
<feature type="region of interest" description="Disordered" evidence="6">
    <location>
        <begin position="1"/>
        <end position="65"/>
    </location>
</feature>
<keyword evidence="4" id="KW-0413">Isomerase</keyword>
<feature type="region of interest" description="Disordered" evidence="6">
    <location>
        <begin position="592"/>
        <end position="616"/>
    </location>
</feature>
<comment type="catalytic activity">
    <reaction evidence="1">
        <text>[protein]-peptidylproline (omega=180) = [protein]-peptidylproline (omega=0)</text>
        <dbReference type="Rhea" id="RHEA:16237"/>
        <dbReference type="Rhea" id="RHEA-COMP:10747"/>
        <dbReference type="Rhea" id="RHEA-COMP:10748"/>
        <dbReference type="ChEBI" id="CHEBI:83833"/>
        <dbReference type="ChEBI" id="CHEBI:83834"/>
        <dbReference type="EC" id="5.2.1.8"/>
    </reaction>
</comment>
<dbReference type="FunFam" id="2.40.100.10:FF:000001">
    <property type="entry name" value="Peptidyl-prolyl cis-trans isomerase"/>
    <property type="match status" value="1"/>
</dbReference>
<feature type="compositionally biased region" description="Low complexity" evidence="6">
    <location>
        <begin position="592"/>
        <end position="613"/>
    </location>
</feature>
<dbReference type="PROSITE" id="PS00170">
    <property type="entry name" value="CSA_PPIASE_1"/>
    <property type="match status" value="1"/>
</dbReference>
<keyword evidence="5" id="KW-0810">Translation regulation</keyword>
<comment type="similarity">
    <text evidence="2 5">Belongs to the CNOT10 family.</text>
</comment>
<dbReference type="GO" id="GO:0006402">
    <property type="term" value="P:mRNA catabolic process"/>
    <property type="evidence" value="ECO:0007669"/>
    <property type="project" value="TreeGrafter"/>
</dbReference>
<feature type="domain" description="PPIase cyclophilin-type" evidence="7">
    <location>
        <begin position="849"/>
        <end position="1006"/>
    </location>
</feature>
<comment type="function">
    <text evidence="5">Component of the CCR4-NOT complex which is one of the major cellular mRNA deadenylases and is linked to various cellular processes including bulk mRNA degradation, miRNA-mediated repression, translational repression during translational initiation and general transcription regulation.</text>
</comment>
<dbReference type="PANTHER" id="PTHR12979">
    <property type="entry name" value="CCR4-NOT TRANSCRIPTION COMPLEX SUBUNIT 10"/>
    <property type="match status" value="1"/>
</dbReference>
<evidence type="ECO:0000256" key="3">
    <source>
        <dbReference type="ARBA" id="ARBA00023110"/>
    </source>
</evidence>
<organism evidence="8 9">
    <name type="scientific">Trichogramma brassicae</name>
    <dbReference type="NCBI Taxonomy" id="86971"/>
    <lineage>
        <taxon>Eukaryota</taxon>
        <taxon>Metazoa</taxon>
        <taxon>Ecdysozoa</taxon>
        <taxon>Arthropoda</taxon>
        <taxon>Hexapoda</taxon>
        <taxon>Insecta</taxon>
        <taxon>Pterygota</taxon>
        <taxon>Neoptera</taxon>
        <taxon>Endopterygota</taxon>
        <taxon>Hymenoptera</taxon>
        <taxon>Apocrita</taxon>
        <taxon>Proctotrupomorpha</taxon>
        <taxon>Chalcidoidea</taxon>
        <taxon>Trichogrammatidae</taxon>
        <taxon>Trichogramma</taxon>
    </lineage>
</organism>
<gene>
    <name evidence="8" type="ORF">TBRA_LOCUS5318</name>
</gene>
<dbReference type="Proteomes" id="UP000479190">
    <property type="component" value="Unassembled WGS sequence"/>
</dbReference>
<dbReference type="GO" id="GO:0030014">
    <property type="term" value="C:CCR4-NOT complex"/>
    <property type="evidence" value="ECO:0007669"/>
    <property type="project" value="UniProtKB-UniRule"/>
</dbReference>
<dbReference type="InterPro" id="IPR020892">
    <property type="entry name" value="Cyclophilin-type_PPIase_CS"/>
</dbReference>
<dbReference type="SMART" id="SM00028">
    <property type="entry name" value="TPR"/>
    <property type="match status" value="2"/>
</dbReference>
<dbReference type="PRINTS" id="PR00153">
    <property type="entry name" value="CSAPPISMRASE"/>
</dbReference>
<dbReference type="Pfam" id="PF00160">
    <property type="entry name" value="Pro_isomerase"/>
    <property type="match status" value="1"/>
</dbReference>
<dbReference type="InterPro" id="IPR002130">
    <property type="entry name" value="Cyclophilin-type_PPIase_dom"/>
</dbReference>
<protein>
    <recommendedName>
        <fullName evidence="5">CCR4-NOT transcription complex subunit 10</fullName>
    </recommendedName>
</protein>
<dbReference type="PANTHER" id="PTHR12979:SF5">
    <property type="entry name" value="CCR4-NOT TRANSCRIPTION COMPLEX SUBUNIT 10"/>
    <property type="match status" value="1"/>
</dbReference>
<dbReference type="EMBL" id="CADCXV010000708">
    <property type="protein sequence ID" value="CAB0033409.1"/>
    <property type="molecule type" value="Genomic_DNA"/>
</dbReference>
<keyword evidence="5" id="KW-0963">Cytoplasm</keyword>
<proteinExistence type="inferred from homology"/>
<keyword evidence="5" id="KW-0805">Transcription regulation</keyword>
<accession>A0A6H5IDE5</accession>
<dbReference type="AlphaFoldDB" id="A0A6H5IDE5"/>
<dbReference type="GO" id="GO:0006457">
    <property type="term" value="P:protein folding"/>
    <property type="evidence" value="ECO:0007669"/>
    <property type="project" value="InterPro"/>
</dbReference>
<evidence type="ECO:0000256" key="2">
    <source>
        <dbReference type="ARBA" id="ARBA00010080"/>
    </source>
</evidence>
<dbReference type="CDD" id="cd01926">
    <property type="entry name" value="cyclophilin_ABH_like"/>
    <property type="match status" value="1"/>
</dbReference>
<evidence type="ECO:0000256" key="6">
    <source>
        <dbReference type="SAM" id="MobiDB-lite"/>
    </source>
</evidence>
<dbReference type="GO" id="GO:0005737">
    <property type="term" value="C:cytoplasm"/>
    <property type="evidence" value="ECO:0007669"/>
    <property type="project" value="UniProtKB-SubCell"/>
</dbReference>
<dbReference type="InterPro" id="IPR039740">
    <property type="entry name" value="CNOT10"/>
</dbReference>
<dbReference type="InterPro" id="IPR019734">
    <property type="entry name" value="TPR_rpt"/>
</dbReference>
<evidence type="ECO:0000259" key="7">
    <source>
        <dbReference type="PROSITE" id="PS50072"/>
    </source>
</evidence>
<dbReference type="GO" id="GO:0031047">
    <property type="term" value="P:regulatory ncRNA-mediated gene silencing"/>
    <property type="evidence" value="ECO:0007669"/>
    <property type="project" value="UniProtKB-UniRule"/>
</dbReference>
<keyword evidence="5" id="KW-0804">Transcription</keyword>
<comment type="subcellular location">
    <subcellularLocation>
        <location evidence="5">Cytoplasm</location>
    </subcellularLocation>
    <subcellularLocation>
        <location evidence="5">Nucleus</location>
    </subcellularLocation>
</comment>
<feature type="compositionally biased region" description="Low complexity" evidence="6">
    <location>
        <begin position="1"/>
        <end position="61"/>
    </location>
</feature>
<dbReference type="PROSITE" id="PS50072">
    <property type="entry name" value="CSA_PPIASE_2"/>
    <property type="match status" value="1"/>
</dbReference>
<evidence type="ECO:0000313" key="9">
    <source>
        <dbReference type="Proteomes" id="UP000479190"/>
    </source>
</evidence>
<dbReference type="SUPFAM" id="SSF48452">
    <property type="entry name" value="TPR-like"/>
    <property type="match status" value="1"/>
</dbReference>
<dbReference type="GO" id="GO:0003755">
    <property type="term" value="F:peptidyl-prolyl cis-trans isomerase activity"/>
    <property type="evidence" value="ECO:0007669"/>
    <property type="project" value="UniProtKB-KW"/>
</dbReference>
<dbReference type="SUPFAM" id="SSF50891">
    <property type="entry name" value="Cyclophilin-like"/>
    <property type="match status" value="1"/>
</dbReference>
<dbReference type="InterPro" id="IPR029000">
    <property type="entry name" value="Cyclophilin-like_dom_sf"/>
</dbReference>
<evidence type="ECO:0000256" key="5">
    <source>
        <dbReference type="RuleBase" id="RU367083"/>
    </source>
</evidence>
<keyword evidence="9" id="KW-1185">Reference proteome</keyword>
<dbReference type="GO" id="GO:0005634">
    <property type="term" value="C:nucleus"/>
    <property type="evidence" value="ECO:0007669"/>
    <property type="project" value="UniProtKB-SubCell"/>
</dbReference>
<dbReference type="Gene3D" id="2.40.100.10">
    <property type="entry name" value="Cyclophilin-like"/>
    <property type="match status" value="1"/>
</dbReference>
<sequence>MSTNESANTAATAPEAKDSSSGSTNATTAAASKDNNSPAGTSGTGAATTATTTTTTNNPSAVPLTTQERELARATEEEYAAGNYAAAAVALAQLEQLRPQDLKVTHNKILADYQCSTEPRKHDILKKSLNAICPLPASCQQATHGPNTAPSGFDGDEIERAVIRYNQAVILYHFKQYQAALQIVAGLFALNEPMEESFVHKICVLLVELHLALGRPDSALALVNYIENQFICTPDASKSALGDQGPNQKQDVSNKAAPKTIASVVASNNSVDKEKETKEAKKDCMDVATDVFKMKLLKYKLRIYYQTLQVNLCKKEWKTLVKLGMPINPCTIFLKANMEYLRKNYKKAMKLLDSLKINQVIPEFKACGESIPVLYYNNMASIHFAMGKTNLACFYLNAAIKENSKAMESVENSNNSTNTPNKLYTIQKSKHCELMYGMGISLLHTEQPTKAFDCFIEASQQFHNSPRLWLRMAECCIMCHKPTNKADFDIPGRRRDIVQKIVGENNNGVSKKFILATSLSKSCKYHPEGLSYAIPQPTLEYGMLCLKNALFLLPITERDEITLPSTSSLCEDGVKKSIMGQQQSTSLLGSFTTSSNSKLGNNSNSTPSNPNRSVASQSTIAENLNLKISILSASAYTALCLGDYVSSLNYAKSLLSIKKLPGAHVLLGNLYAAECLIFLNRIQEASEYLKPELLQNVDTFVPIETEVLNPPKEDSFKEVNDNKSIKDRWYPINVQTAKAILSYNLAVVYAVKGELDKSGQILKQVWTSKSPECDVPIHVIMLALYIELQLGHIEVARSLIKQHFCSTVTQQYQASVPFLILGLVVAVACSGSSAEDSGKKGPKVTHKVWFDIEIGGEKAGRVEIGLFGKTVPKTVENFVELAKKPVGEGYKGSKFHRVISNFMIQGGDFTKGDGTGGRSIYGDRFEDENFKLNHYGAGWLSMANAGKDTNGSQFFITVKQTPWLDGRHVVFGKIVKGMDVVRKIESTQTDSRDKPKKDVVIADCGAEVVAEPFSVSKDDARDIIY</sequence>
<dbReference type="OrthoDB" id="25157at2759"/>
<evidence type="ECO:0000256" key="4">
    <source>
        <dbReference type="ARBA" id="ARBA00023235"/>
    </source>
</evidence>
<keyword evidence="5" id="KW-0943">RNA-mediated gene silencing</keyword>
<dbReference type="Gene3D" id="1.25.40.10">
    <property type="entry name" value="Tetratricopeptide repeat domain"/>
    <property type="match status" value="1"/>
</dbReference>
<dbReference type="InterPro" id="IPR011990">
    <property type="entry name" value="TPR-like_helical_dom_sf"/>
</dbReference>
<reference evidence="8 9" key="1">
    <citation type="submission" date="2020-02" db="EMBL/GenBank/DDBJ databases">
        <authorList>
            <person name="Ferguson B K."/>
        </authorList>
    </citation>
    <scope>NUCLEOTIDE SEQUENCE [LARGE SCALE GENOMIC DNA]</scope>
</reference>